<sequence length="282" mass="32347">MSRDFLLVDGVLRQDALQWLYAAGEHIEVIPLYNGTRWDGVKEIGPILVGLDTHSSLLNEWQHNPLLQRQASRLQSSAPLNDVADHLSQYITVTDDFGSYSLFRFADPLVTSYWLNSYPSSAYQSLLGPIGEWLVPLSPPRWAPSVAVEWHSYRPQPHSPTLEGKLNHLADDQVQALEQAYRRSFKERLYDWLNEDYPQTLSSLAEQERDLWLEQRLLDAEAWGLVNEQSIAIWVERCACWGDDFATRLDSPYQAWLAKVPDAQELPPERRIQALDEDCLTG</sequence>
<dbReference type="AlphaFoldDB" id="A0A0D9AEE4"/>
<dbReference type="EMBL" id="JYHV01000037">
    <property type="protein sequence ID" value="KJH79398.1"/>
    <property type="molecule type" value="Genomic_DNA"/>
</dbReference>
<dbReference type="Pfam" id="PF13503">
    <property type="entry name" value="DUF4123"/>
    <property type="match status" value="1"/>
</dbReference>
<evidence type="ECO:0000313" key="3">
    <source>
        <dbReference type="Proteomes" id="UP000032487"/>
    </source>
</evidence>
<protein>
    <recommendedName>
        <fullName evidence="1">DUF4123 domain-containing protein</fullName>
    </recommendedName>
</protein>
<dbReference type="InterPro" id="IPR025391">
    <property type="entry name" value="DUF4123"/>
</dbReference>
<proteinExistence type="predicted"/>
<evidence type="ECO:0000313" key="2">
    <source>
        <dbReference type="EMBL" id="KJH79398.1"/>
    </source>
</evidence>
<comment type="caution">
    <text evidence="2">The sequence shown here is derived from an EMBL/GenBank/DDBJ whole genome shotgun (WGS) entry which is preliminary data.</text>
</comment>
<evidence type="ECO:0000259" key="1">
    <source>
        <dbReference type="Pfam" id="PF13503"/>
    </source>
</evidence>
<organism evidence="2 3">
    <name type="scientific">Stutzerimonas stutzeri</name>
    <name type="common">Pseudomonas stutzeri</name>
    <dbReference type="NCBI Taxonomy" id="316"/>
    <lineage>
        <taxon>Bacteria</taxon>
        <taxon>Pseudomonadati</taxon>
        <taxon>Pseudomonadota</taxon>
        <taxon>Gammaproteobacteria</taxon>
        <taxon>Pseudomonadales</taxon>
        <taxon>Pseudomonadaceae</taxon>
        <taxon>Stutzerimonas</taxon>
    </lineage>
</organism>
<dbReference type="PATRIC" id="fig|316.101.peg.2781"/>
<dbReference type="RefSeq" id="WP_045163907.1">
    <property type="nucleotide sequence ID" value="NZ_JYHV01000037.1"/>
</dbReference>
<dbReference type="Proteomes" id="UP000032487">
    <property type="component" value="Unassembled WGS sequence"/>
</dbReference>
<feature type="domain" description="DUF4123" evidence="1">
    <location>
        <begin position="5"/>
        <end position="119"/>
    </location>
</feature>
<gene>
    <name evidence="2" type="ORF">UF78_19710</name>
</gene>
<dbReference type="OrthoDB" id="5905401at2"/>
<reference evidence="2 3" key="1">
    <citation type="submission" date="2015-02" db="EMBL/GenBank/DDBJ databases">
        <title>Draft genome sequence of Pseudomonas stutzeri NT0128 isolated from wheat (Triticum turgidum) rhizosphere.</title>
        <authorList>
            <person name="Tovi N."/>
            <person name="Frenk S."/>
            <person name="Hadar Y."/>
            <person name="Minz D."/>
        </authorList>
    </citation>
    <scope>NUCLEOTIDE SEQUENCE [LARGE SCALE GENOMIC DNA]</scope>
    <source>
        <strain evidence="2 3">NT0128</strain>
    </source>
</reference>
<accession>A0A0D9AEE4</accession>
<name>A0A0D9AEE4_STUST</name>